<protein>
    <recommendedName>
        <fullName evidence="2">NADPH-dependent FMN reductase-like domain-containing protein</fullName>
    </recommendedName>
</protein>
<evidence type="ECO:0000313" key="3">
    <source>
        <dbReference type="EMBL" id="CAP43809.1"/>
    </source>
</evidence>
<dbReference type="STRING" id="94624.Bpet3467"/>
<evidence type="ECO:0000259" key="2">
    <source>
        <dbReference type="Pfam" id="PF03358"/>
    </source>
</evidence>
<dbReference type="PANTHER" id="PTHR30543">
    <property type="entry name" value="CHROMATE REDUCTASE"/>
    <property type="match status" value="1"/>
</dbReference>
<evidence type="ECO:0000256" key="1">
    <source>
        <dbReference type="SAM" id="MobiDB-lite"/>
    </source>
</evidence>
<reference evidence="3 4" key="1">
    <citation type="journal article" date="2008" name="BMC Genomics">
        <title>The missing link: Bordetella petrii is endowed with both the metabolic versatility of environmental bacteria and virulence traits of pathogenic Bordetellae.</title>
        <authorList>
            <person name="Gross R."/>
            <person name="Guzman C.A."/>
            <person name="Sebaihia M."/>
            <person name="Martins Dos Santos V.A."/>
            <person name="Pieper D.H."/>
            <person name="Koebnik R."/>
            <person name="Lechner M."/>
            <person name="Bartels D."/>
            <person name="Buhrmester J."/>
            <person name="Choudhuri J.V."/>
            <person name="Ebensen T."/>
            <person name="Gaigalat L."/>
            <person name="Herrmann S."/>
            <person name="Khachane A.N."/>
            <person name="Larisch C."/>
            <person name="Link S."/>
            <person name="Linke B."/>
            <person name="Meyer F."/>
            <person name="Mormann S."/>
            <person name="Nakunst D."/>
            <person name="Rueckert C."/>
            <person name="Schneiker-Bekel S."/>
            <person name="Schulze K."/>
            <person name="Vorhoelter F.J."/>
            <person name="Yevsa T."/>
            <person name="Engle J.T."/>
            <person name="Goldman W.E."/>
            <person name="Puehler A."/>
            <person name="Goebel U.B."/>
            <person name="Goesmann A."/>
            <person name="Bloecker H."/>
            <person name="Kaiser O."/>
            <person name="Martinez-Arias R."/>
        </authorList>
    </citation>
    <scope>NUCLEOTIDE SEQUENCE [LARGE SCALE GENOMIC DNA]</scope>
    <source>
        <strain evidence="4">ATCC BAA-461 / DSM 12804 / CCUG 43448 / CIP 107267 / Se-1111R</strain>
    </source>
</reference>
<name>A9HXL5_BORPD</name>
<dbReference type="InterPro" id="IPR005025">
    <property type="entry name" value="FMN_Rdtase-like_dom"/>
</dbReference>
<dbReference type="SUPFAM" id="SSF52218">
    <property type="entry name" value="Flavoproteins"/>
    <property type="match status" value="1"/>
</dbReference>
<dbReference type="Pfam" id="PF03358">
    <property type="entry name" value="FMN_red"/>
    <property type="match status" value="1"/>
</dbReference>
<dbReference type="InterPro" id="IPR029039">
    <property type="entry name" value="Flavoprotein-like_sf"/>
</dbReference>
<dbReference type="EMBL" id="AM902716">
    <property type="protein sequence ID" value="CAP43809.1"/>
    <property type="molecule type" value="Genomic_DNA"/>
</dbReference>
<dbReference type="GO" id="GO:0016491">
    <property type="term" value="F:oxidoreductase activity"/>
    <property type="evidence" value="ECO:0007669"/>
    <property type="project" value="InterPro"/>
</dbReference>
<dbReference type="AlphaFoldDB" id="A9HXL5"/>
<dbReference type="InterPro" id="IPR050712">
    <property type="entry name" value="NAD(P)H-dep_reductase"/>
</dbReference>
<dbReference type="GO" id="GO:0010181">
    <property type="term" value="F:FMN binding"/>
    <property type="evidence" value="ECO:0007669"/>
    <property type="project" value="TreeGrafter"/>
</dbReference>
<accession>A9HXL5</accession>
<proteinExistence type="predicted"/>
<gene>
    <name evidence="3" type="ordered locus">Bpet3467</name>
</gene>
<dbReference type="Gene3D" id="3.40.50.360">
    <property type="match status" value="1"/>
</dbReference>
<dbReference type="eggNOG" id="COG0431">
    <property type="taxonomic scope" value="Bacteria"/>
</dbReference>
<keyword evidence="4" id="KW-1185">Reference proteome</keyword>
<evidence type="ECO:0000313" key="4">
    <source>
        <dbReference type="Proteomes" id="UP000001225"/>
    </source>
</evidence>
<sequence length="268" mass="28846">MRYSLLRVASLAIRGPSALFPSKPCARRRPRPPAPQTPPARARHAPPRAMPRRGGAPLHRAGAILSMAQRRSTLGALSTQGVCAMSTYKIAVFVGSLRAASINLRLARALEKLLPENVKFEYASLGDVPLFNQDDEMSMPPAAAKLKALIASADGLLFVTPEHNRSIPAALKNAIDWGSRPWGQNSWPGKAGGIVGTSPSAAGTAMAQQHLRNILAAEGVNVLTTPEVFLQTTEGLIDDQYTITNEGTRKFLQGWLDRYVAWVAKHSG</sequence>
<dbReference type="PANTHER" id="PTHR30543:SF21">
    <property type="entry name" value="NAD(P)H-DEPENDENT FMN REDUCTASE LOT6"/>
    <property type="match status" value="1"/>
</dbReference>
<feature type="domain" description="NADPH-dependent FMN reductase-like" evidence="2">
    <location>
        <begin position="89"/>
        <end position="231"/>
    </location>
</feature>
<dbReference type="GO" id="GO:0005829">
    <property type="term" value="C:cytosol"/>
    <property type="evidence" value="ECO:0007669"/>
    <property type="project" value="TreeGrafter"/>
</dbReference>
<organism evidence="3 4">
    <name type="scientific">Bordetella petrii (strain ATCC BAA-461 / DSM 12804 / CCUG 43448 / CIP 107267 / Se-1111R)</name>
    <dbReference type="NCBI Taxonomy" id="340100"/>
    <lineage>
        <taxon>Bacteria</taxon>
        <taxon>Pseudomonadati</taxon>
        <taxon>Pseudomonadota</taxon>
        <taxon>Betaproteobacteria</taxon>
        <taxon>Burkholderiales</taxon>
        <taxon>Alcaligenaceae</taxon>
        <taxon>Bordetella</taxon>
    </lineage>
</organism>
<feature type="region of interest" description="Disordered" evidence="1">
    <location>
        <begin position="21"/>
        <end position="56"/>
    </location>
</feature>
<dbReference type="Proteomes" id="UP000001225">
    <property type="component" value="Chromosome"/>
</dbReference>
<dbReference type="KEGG" id="bpt:Bpet3467"/>